<evidence type="ECO:0000259" key="1">
    <source>
        <dbReference type="Pfam" id="PF00085"/>
    </source>
</evidence>
<reference evidence="2" key="1">
    <citation type="submission" date="2022-02" db="EMBL/GenBank/DDBJ databases">
        <title>Fredinandcohnia quinoae sp. nov. isolated from Chenopodium quinoa seeds.</title>
        <authorList>
            <person name="Saati-Santamaria Z."/>
            <person name="Flores-Felix J.D."/>
            <person name="Igual J.M."/>
            <person name="Velazquez E."/>
            <person name="Garcia-Fraile P."/>
            <person name="Martinez-Molina E."/>
        </authorList>
    </citation>
    <scope>NUCLEOTIDE SEQUENCE</scope>
    <source>
        <strain evidence="2">SECRCQ15</strain>
    </source>
</reference>
<dbReference type="Proteomes" id="UP001431131">
    <property type="component" value="Unassembled WGS sequence"/>
</dbReference>
<dbReference type="Gene3D" id="3.40.30.10">
    <property type="entry name" value="Glutaredoxin"/>
    <property type="match status" value="1"/>
</dbReference>
<accession>A0AAW5E1Y4</accession>
<name>A0AAW5E1Y4_9BACI</name>
<evidence type="ECO:0000313" key="2">
    <source>
        <dbReference type="EMBL" id="MCH1625574.1"/>
    </source>
</evidence>
<dbReference type="CDD" id="cd02947">
    <property type="entry name" value="TRX_family"/>
    <property type="match status" value="1"/>
</dbReference>
<dbReference type="RefSeq" id="WP_240255182.1">
    <property type="nucleotide sequence ID" value="NZ_JAKTTI010000012.1"/>
</dbReference>
<dbReference type="SUPFAM" id="SSF52833">
    <property type="entry name" value="Thioredoxin-like"/>
    <property type="match status" value="1"/>
</dbReference>
<dbReference type="Pfam" id="PF00085">
    <property type="entry name" value="Thioredoxin"/>
    <property type="match status" value="1"/>
</dbReference>
<gene>
    <name evidence="2" type="ORF">MJG50_09555</name>
</gene>
<organism evidence="2 3">
    <name type="scientific">Fredinandcohnia quinoae</name>
    <dbReference type="NCBI Taxonomy" id="2918902"/>
    <lineage>
        <taxon>Bacteria</taxon>
        <taxon>Bacillati</taxon>
        <taxon>Bacillota</taxon>
        <taxon>Bacilli</taxon>
        <taxon>Bacillales</taxon>
        <taxon>Bacillaceae</taxon>
        <taxon>Fredinandcohnia</taxon>
    </lineage>
</organism>
<keyword evidence="3" id="KW-1185">Reference proteome</keyword>
<dbReference type="EMBL" id="JAKTTI010000012">
    <property type="protein sequence ID" value="MCH1625574.1"/>
    <property type="molecule type" value="Genomic_DNA"/>
</dbReference>
<sequence>MNEWNEKDIDEAIAKKDFFCLYLYTPLCGTCQVASKMMQVVTEIIPDVAIGKCDLNYIPGRAFEWEVESVPCLLIFQNSKVYNKIYAFKNVPYLLEIISNK</sequence>
<dbReference type="InterPro" id="IPR013766">
    <property type="entry name" value="Thioredoxin_domain"/>
</dbReference>
<proteinExistence type="predicted"/>
<dbReference type="AlphaFoldDB" id="A0AAW5E1Y4"/>
<feature type="domain" description="Thioredoxin" evidence="1">
    <location>
        <begin position="5"/>
        <end position="87"/>
    </location>
</feature>
<dbReference type="InterPro" id="IPR036249">
    <property type="entry name" value="Thioredoxin-like_sf"/>
</dbReference>
<comment type="caution">
    <text evidence="2">The sequence shown here is derived from an EMBL/GenBank/DDBJ whole genome shotgun (WGS) entry which is preliminary data.</text>
</comment>
<evidence type="ECO:0000313" key="3">
    <source>
        <dbReference type="Proteomes" id="UP001431131"/>
    </source>
</evidence>
<protein>
    <submittedName>
        <fullName evidence="2">Thioredoxin family protein</fullName>
    </submittedName>
</protein>